<dbReference type="AlphaFoldDB" id="A0A6J5VR19"/>
<gene>
    <name evidence="2" type="ORF">CURHAP_LOCUS50333</name>
</gene>
<protein>
    <submittedName>
        <fullName evidence="2">Uncharacterized protein</fullName>
    </submittedName>
</protein>
<reference evidence="2 3" key="1">
    <citation type="submission" date="2020-05" db="EMBL/GenBank/DDBJ databases">
        <authorList>
            <person name="Campoy J."/>
            <person name="Schneeberger K."/>
            <person name="Spophaly S."/>
        </authorList>
    </citation>
    <scope>NUCLEOTIDE SEQUENCE [LARGE SCALE GENOMIC DNA]</scope>
    <source>
        <strain evidence="2">PruArmRojPasFocal</strain>
    </source>
</reference>
<name>A0A6J5VR19_PRUAR</name>
<feature type="region of interest" description="Disordered" evidence="1">
    <location>
        <begin position="36"/>
        <end position="86"/>
    </location>
</feature>
<sequence>MVRLHEYYQYHSLTNLPNKQTSDVHQKNFTALAERQGPYGFKTRATRPRFHSPMLKLQRIRQGPSSRDDDTTDPAPDRLENHALSPLLAEDRSALLGSLAERHPPPGILPPSSCLEAQLHLHAEPAGPCGQGTRKS</sequence>
<evidence type="ECO:0000256" key="1">
    <source>
        <dbReference type="SAM" id="MobiDB-lite"/>
    </source>
</evidence>
<dbReference type="Proteomes" id="UP000507222">
    <property type="component" value="Unassembled WGS sequence"/>
</dbReference>
<organism evidence="2 3">
    <name type="scientific">Prunus armeniaca</name>
    <name type="common">Apricot</name>
    <name type="synonym">Armeniaca vulgaris</name>
    <dbReference type="NCBI Taxonomy" id="36596"/>
    <lineage>
        <taxon>Eukaryota</taxon>
        <taxon>Viridiplantae</taxon>
        <taxon>Streptophyta</taxon>
        <taxon>Embryophyta</taxon>
        <taxon>Tracheophyta</taxon>
        <taxon>Spermatophyta</taxon>
        <taxon>Magnoliopsida</taxon>
        <taxon>eudicotyledons</taxon>
        <taxon>Gunneridae</taxon>
        <taxon>Pentapetalae</taxon>
        <taxon>rosids</taxon>
        <taxon>fabids</taxon>
        <taxon>Rosales</taxon>
        <taxon>Rosaceae</taxon>
        <taxon>Amygdaloideae</taxon>
        <taxon>Amygdaleae</taxon>
        <taxon>Prunus</taxon>
    </lineage>
</organism>
<evidence type="ECO:0000313" key="3">
    <source>
        <dbReference type="Proteomes" id="UP000507222"/>
    </source>
</evidence>
<evidence type="ECO:0000313" key="2">
    <source>
        <dbReference type="EMBL" id="CAB4290372.1"/>
    </source>
</evidence>
<accession>A0A6J5VR19</accession>
<proteinExistence type="predicted"/>
<dbReference type="EMBL" id="CAEKDK010000008">
    <property type="protein sequence ID" value="CAB4290372.1"/>
    <property type="molecule type" value="Genomic_DNA"/>
</dbReference>